<dbReference type="EMBL" id="JAGKQM010000012">
    <property type="protein sequence ID" value="KAH0896653.1"/>
    <property type="molecule type" value="Genomic_DNA"/>
</dbReference>
<accession>A0ABQ8AVX2</accession>
<dbReference type="Proteomes" id="UP000824890">
    <property type="component" value="Unassembled WGS sequence"/>
</dbReference>
<gene>
    <name evidence="2" type="ORF">HID58_046221</name>
</gene>
<reference evidence="2 3" key="1">
    <citation type="submission" date="2021-05" db="EMBL/GenBank/DDBJ databases">
        <title>Genome Assembly of Synthetic Allotetraploid Brassica napus Reveals Homoeologous Exchanges between Subgenomes.</title>
        <authorList>
            <person name="Davis J.T."/>
        </authorList>
    </citation>
    <scope>NUCLEOTIDE SEQUENCE [LARGE SCALE GENOMIC DNA]</scope>
    <source>
        <strain evidence="3">cv. Da-Ae</strain>
        <tissue evidence="2">Seedling</tissue>
    </source>
</reference>
<protein>
    <submittedName>
        <fullName evidence="2">Uncharacterized protein</fullName>
    </submittedName>
</protein>
<keyword evidence="3" id="KW-1185">Reference proteome</keyword>
<feature type="compositionally biased region" description="Basic residues" evidence="1">
    <location>
        <begin position="49"/>
        <end position="62"/>
    </location>
</feature>
<organism evidence="2 3">
    <name type="scientific">Brassica napus</name>
    <name type="common">Rape</name>
    <dbReference type="NCBI Taxonomy" id="3708"/>
    <lineage>
        <taxon>Eukaryota</taxon>
        <taxon>Viridiplantae</taxon>
        <taxon>Streptophyta</taxon>
        <taxon>Embryophyta</taxon>
        <taxon>Tracheophyta</taxon>
        <taxon>Spermatophyta</taxon>
        <taxon>Magnoliopsida</taxon>
        <taxon>eudicotyledons</taxon>
        <taxon>Gunneridae</taxon>
        <taxon>Pentapetalae</taxon>
        <taxon>rosids</taxon>
        <taxon>malvids</taxon>
        <taxon>Brassicales</taxon>
        <taxon>Brassicaceae</taxon>
        <taxon>Brassiceae</taxon>
        <taxon>Brassica</taxon>
    </lineage>
</organism>
<proteinExistence type="predicted"/>
<feature type="region of interest" description="Disordered" evidence="1">
    <location>
        <begin position="114"/>
        <end position="164"/>
    </location>
</feature>
<evidence type="ECO:0000313" key="3">
    <source>
        <dbReference type="Proteomes" id="UP000824890"/>
    </source>
</evidence>
<evidence type="ECO:0000313" key="2">
    <source>
        <dbReference type="EMBL" id="KAH0896653.1"/>
    </source>
</evidence>
<name>A0ABQ8AVX2_BRANA</name>
<feature type="compositionally biased region" description="Pro residues" evidence="1">
    <location>
        <begin position="151"/>
        <end position="164"/>
    </location>
</feature>
<comment type="caution">
    <text evidence="2">The sequence shown here is derived from an EMBL/GenBank/DDBJ whole genome shotgun (WGS) entry which is preliminary data.</text>
</comment>
<feature type="region of interest" description="Disordered" evidence="1">
    <location>
        <begin position="49"/>
        <end position="88"/>
    </location>
</feature>
<evidence type="ECO:0000256" key="1">
    <source>
        <dbReference type="SAM" id="MobiDB-lite"/>
    </source>
</evidence>
<sequence>MDEYRLIGESSQTYVSRTGFWRRSGAICGGGIEIQASHLMELAPLKNRRTRSRRWRKKKRRREIVCTSATPRLVETEQHDGPSAPRDYPRHRFRFLMAAQETIQDIASDSNSGLCTPYPCNQPPQPPSSTGYSPYGNPPPPPPSTGYSPYGNPPPPPSPPRSRCPPVPPTGCCNQPPPSTYYSPPYPYFYTPPYPYGTLGGGESGGGQGGGGGTGAAVAHHYSSSSVTVYVLMIVVSCAFVVL</sequence>